<dbReference type="EMBL" id="KE503208">
    <property type="protein sequence ID" value="EPX71643.1"/>
    <property type="molecule type" value="Genomic_DNA"/>
</dbReference>
<dbReference type="Proteomes" id="UP000016088">
    <property type="component" value="Unassembled WGS sequence"/>
</dbReference>
<reference evidence="2 3" key="1">
    <citation type="journal article" date="2011" name="Science">
        <title>Comparative functional genomics of the fission yeasts.</title>
        <authorList>
            <person name="Rhind N."/>
            <person name="Chen Z."/>
            <person name="Yassour M."/>
            <person name="Thompson D.A."/>
            <person name="Haas B.J."/>
            <person name="Habib N."/>
            <person name="Wapinski I."/>
            <person name="Roy S."/>
            <person name="Lin M.F."/>
            <person name="Heiman D.I."/>
            <person name="Young S.K."/>
            <person name="Furuya K."/>
            <person name="Guo Y."/>
            <person name="Pidoux A."/>
            <person name="Chen H.M."/>
            <person name="Robbertse B."/>
            <person name="Goldberg J.M."/>
            <person name="Aoki K."/>
            <person name="Bayne E.H."/>
            <person name="Berlin A.M."/>
            <person name="Desjardins C.A."/>
            <person name="Dobbs E."/>
            <person name="Dukaj L."/>
            <person name="Fan L."/>
            <person name="FitzGerald M.G."/>
            <person name="French C."/>
            <person name="Gujja S."/>
            <person name="Hansen K."/>
            <person name="Keifenheim D."/>
            <person name="Levin J.Z."/>
            <person name="Mosher R.A."/>
            <person name="Mueller C.A."/>
            <person name="Pfiffner J."/>
            <person name="Priest M."/>
            <person name="Russ C."/>
            <person name="Smialowska A."/>
            <person name="Swoboda P."/>
            <person name="Sykes S.M."/>
            <person name="Vaughn M."/>
            <person name="Vengrova S."/>
            <person name="Yoder R."/>
            <person name="Zeng Q."/>
            <person name="Allshire R."/>
            <person name="Baulcombe D."/>
            <person name="Birren B.W."/>
            <person name="Brown W."/>
            <person name="Ekwall K."/>
            <person name="Kellis M."/>
            <person name="Leatherwood J."/>
            <person name="Levin H."/>
            <person name="Margalit H."/>
            <person name="Martienssen R."/>
            <person name="Nieduszynski C.A."/>
            <person name="Spatafora J.W."/>
            <person name="Friedman N."/>
            <person name="Dalgaard J.Z."/>
            <person name="Baumann P."/>
            <person name="Niki H."/>
            <person name="Regev A."/>
            <person name="Nusbaum C."/>
        </authorList>
    </citation>
    <scope>NUCLEOTIDE SEQUENCE [LARGE SCALE GENOMIC DNA]</scope>
    <source>
        <strain evidence="3">yFS286</strain>
    </source>
</reference>
<dbReference type="AlphaFoldDB" id="S9PW03"/>
<sequence>MPMKIWGFSYLLVTYPAIMLVTGKSHFESNCKQREVSIYEGRKDDIARQIYERVNENSKRMKLMLACMNANAKASWTVNDMKCFQRKCNIQEAWDGTGSLELRLEPSTQQEIKVQFPPFEVTSLQYVGSK</sequence>
<dbReference type="GeneID" id="25030838"/>
<evidence type="ECO:0000313" key="2">
    <source>
        <dbReference type="EMBL" id="EPX71643.1"/>
    </source>
</evidence>
<dbReference type="VEuPathDB" id="FungiDB:SOCG_01858"/>
<feature type="signal peptide" evidence="1">
    <location>
        <begin position="1"/>
        <end position="23"/>
    </location>
</feature>
<protein>
    <submittedName>
        <fullName evidence="2">Uncharacterized protein</fullName>
    </submittedName>
</protein>
<organism evidence="2 3">
    <name type="scientific">Schizosaccharomyces octosporus (strain yFS286)</name>
    <name type="common">Fission yeast</name>
    <name type="synonym">Octosporomyces octosporus</name>
    <dbReference type="NCBI Taxonomy" id="483514"/>
    <lineage>
        <taxon>Eukaryota</taxon>
        <taxon>Fungi</taxon>
        <taxon>Dikarya</taxon>
        <taxon>Ascomycota</taxon>
        <taxon>Taphrinomycotina</taxon>
        <taxon>Schizosaccharomycetes</taxon>
        <taxon>Schizosaccharomycetales</taxon>
        <taxon>Schizosaccharomycetaceae</taxon>
        <taxon>Schizosaccharomyces</taxon>
    </lineage>
</organism>
<feature type="chain" id="PRO_5004554823" evidence="1">
    <location>
        <begin position="24"/>
        <end position="130"/>
    </location>
</feature>
<keyword evidence="3" id="KW-1185">Reference proteome</keyword>
<evidence type="ECO:0000256" key="1">
    <source>
        <dbReference type="SAM" id="SignalP"/>
    </source>
</evidence>
<evidence type="ECO:0000313" key="3">
    <source>
        <dbReference type="Proteomes" id="UP000016088"/>
    </source>
</evidence>
<dbReference type="RefSeq" id="XP_013020265.1">
    <property type="nucleotide sequence ID" value="XM_013164811.1"/>
</dbReference>
<proteinExistence type="predicted"/>
<dbReference type="HOGENOM" id="CLU_1939368_0_0_1"/>
<gene>
    <name evidence="2" type="ORF">SOCG_01858</name>
</gene>
<keyword evidence="1" id="KW-0732">Signal</keyword>
<accession>S9PW03</accession>
<name>S9PW03_SCHOY</name>